<gene>
    <name evidence="1" type="ORF">ACFQ3J_09510</name>
</gene>
<protein>
    <submittedName>
        <fullName evidence="1">Uncharacterized protein</fullName>
    </submittedName>
</protein>
<dbReference type="Proteomes" id="UP001597169">
    <property type="component" value="Unassembled WGS sequence"/>
</dbReference>
<accession>A0ABW3PN38</accession>
<keyword evidence="2" id="KW-1185">Reference proteome</keyword>
<organism evidence="1 2">
    <name type="scientific">Paenibacillus provencensis</name>
    <dbReference type="NCBI Taxonomy" id="441151"/>
    <lineage>
        <taxon>Bacteria</taxon>
        <taxon>Bacillati</taxon>
        <taxon>Bacillota</taxon>
        <taxon>Bacilli</taxon>
        <taxon>Bacillales</taxon>
        <taxon>Paenibacillaceae</taxon>
        <taxon>Paenibacillus</taxon>
    </lineage>
</organism>
<dbReference type="EMBL" id="JBHTKX010000001">
    <property type="protein sequence ID" value="MFD1128409.1"/>
    <property type="molecule type" value="Genomic_DNA"/>
</dbReference>
<comment type="caution">
    <text evidence="1">The sequence shown here is derived from an EMBL/GenBank/DDBJ whole genome shotgun (WGS) entry which is preliminary data.</text>
</comment>
<reference evidence="2" key="1">
    <citation type="journal article" date="2019" name="Int. J. Syst. Evol. Microbiol.">
        <title>The Global Catalogue of Microorganisms (GCM) 10K type strain sequencing project: providing services to taxonomists for standard genome sequencing and annotation.</title>
        <authorList>
            <consortium name="The Broad Institute Genomics Platform"/>
            <consortium name="The Broad Institute Genome Sequencing Center for Infectious Disease"/>
            <person name="Wu L."/>
            <person name="Ma J."/>
        </authorList>
    </citation>
    <scope>NUCLEOTIDE SEQUENCE [LARGE SCALE GENOMIC DNA]</scope>
    <source>
        <strain evidence="2">CCUG 53519</strain>
    </source>
</reference>
<sequence>MAYGNKVKFHYDIPVYIKQQLVEAAKKSKMTATEYLSRAIEEEYNRIKSEEVKE</sequence>
<evidence type="ECO:0000313" key="2">
    <source>
        <dbReference type="Proteomes" id="UP001597169"/>
    </source>
</evidence>
<dbReference type="RefSeq" id="WP_170862377.1">
    <property type="nucleotide sequence ID" value="NZ_JBHTKX010000001.1"/>
</dbReference>
<evidence type="ECO:0000313" key="1">
    <source>
        <dbReference type="EMBL" id="MFD1128409.1"/>
    </source>
</evidence>
<proteinExistence type="predicted"/>
<name>A0ABW3PN38_9BACL</name>